<dbReference type="Gene3D" id="3.30.70.100">
    <property type="match status" value="2"/>
</dbReference>
<dbReference type="SUPFAM" id="SSF55008">
    <property type="entry name" value="HMA, heavy metal-associated domain"/>
    <property type="match status" value="2"/>
</dbReference>
<evidence type="ECO:0000313" key="4">
    <source>
        <dbReference type="Proteomes" id="UP000623129"/>
    </source>
</evidence>
<evidence type="ECO:0000259" key="2">
    <source>
        <dbReference type="PROSITE" id="PS50846"/>
    </source>
</evidence>
<feature type="compositionally biased region" description="Basic and acidic residues" evidence="1">
    <location>
        <begin position="290"/>
        <end position="320"/>
    </location>
</feature>
<gene>
    <name evidence="3" type="ORF">FCM35_KLT19715</name>
</gene>
<dbReference type="Proteomes" id="UP000623129">
    <property type="component" value="Unassembled WGS sequence"/>
</dbReference>
<sequence>MFDYVLKEKKKQVEEEEKKELAGEEQKGQVEEEKETEKAKKKEEGENGGKNKEVILKVDLHCEGCAMKVKKAIRAVQGVESVSLDYENNKITVPGEADPWKLKEIIESKMKKNVAIISPVNPPKKKDDGEKNPATAVNTGTDQKKNCDSKKPKEVPESTVVLKIRLHCEGCIERIKRTIHKIKGVKHVTVDEKKDLVTVTGTMDVKSLPNMLQEKLKRSVEEVPAKKEDTGDTASTEKKEKSSEKIENANEKNKKGDESEDKKEKEEKQGKGGGEAPTGGKKGKNKKKQKDANNDEKKDIEEKKEEKKEDEKKANVEKPSADVVNVFSQTSPEMINRFDFFQPYGYRSSEIMNTPQIFSDENPNACVVM</sequence>
<dbReference type="EMBL" id="SWLB01000008">
    <property type="protein sequence ID" value="KAF3335208.1"/>
    <property type="molecule type" value="Genomic_DNA"/>
</dbReference>
<dbReference type="PANTHER" id="PTHR46413:SF1">
    <property type="entry name" value="HEAVY METAL-ASSOCIATED ISOPRENYLATED PLANT PROTEIN 6"/>
    <property type="match status" value="1"/>
</dbReference>
<keyword evidence="4" id="KW-1185">Reference proteome</keyword>
<comment type="caution">
    <text evidence="3">The sequence shown here is derived from an EMBL/GenBank/DDBJ whole genome shotgun (WGS) entry which is preliminary data.</text>
</comment>
<dbReference type="InterPro" id="IPR006121">
    <property type="entry name" value="HMA_dom"/>
</dbReference>
<dbReference type="PROSITE" id="PS50846">
    <property type="entry name" value="HMA_2"/>
    <property type="match status" value="2"/>
</dbReference>
<dbReference type="CDD" id="cd00371">
    <property type="entry name" value="HMA"/>
    <property type="match status" value="2"/>
</dbReference>
<feature type="domain" description="HMA" evidence="2">
    <location>
        <begin position="51"/>
        <end position="114"/>
    </location>
</feature>
<accession>A0A833R8Z5</accession>
<reference evidence="3" key="1">
    <citation type="submission" date="2020-01" db="EMBL/GenBank/DDBJ databases">
        <title>Genome sequence of Kobresia littledalei, the first chromosome-level genome in the family Cyperaceae.</title>
        <authorList>
            <person name="Qu G."/>
        </authorList>
    </citation>
    <scope>NUCLEOTIDE SEQUENCE</scope>
    <source>
        <strain evidence="3">C.B.Clarke</strain>
        <tissue evidence="3">Leaf</tissue>
    </source>
</reference>
<dbReference type="AlphaFoldDB" id="A0A833R8Z5"/>
<feature type="compositionally biased region" description="Basic and acidic residues" evidence="1">
    <location>
        <begin position="215"/>
        <end position="270"/>
    </location>
</feature>
<name>A0A833R8Z5_9POAL</name>
<dbReference type="InterPro" id="IPR036163">
    <property type="entry name" value="HMA_dom_sf"/>
</dbReference>
<dbReference type="PANTHER" id="PTHR46413">
    <property type="entry name" value="HEAVY METAL-ASSOCIATED ISOPRENYLATED PLANT PROTEIN 6"/>
    <property type="match status" value="1"/>
</dbReference>
<feature type="region of interest" description="Disordered" evidence="1">
    <location>
        <begin position="1"/>
        <end position="52"/>
    </location>
</feature>
<dbReference type="GO" id="GO:0046872">
    <property type="term" value="F:metal ion binding"/>
    <property type="evidence" value="ECO:0007669"/>
    <property type="project" value="InterPro"/>
</dbReference>
<dbReference type="OrthoDB" id="689350at2759"/>
<dbReference type="InterPro" id="IPR044594">
    <property type="entry name" value="HIPP01/3/5/6"/>
</dbReference>
<feature type="region of interest" description="Disordered" evidence="1">
    <location>
        <begin position="215"/>
        <end position="320"/>
    </location>
</feature>
<feature type="compositionally biased region" description="Basic and acidic residues" evidence="1">
    <location>
        <begin position="142"/>
        <end position="156"/>
    </location>
</feature>
<evidence type="ECO:0000313" key="3">
    <source>
        <dbReference type="EMBL" id="KAF3335208.1"/>
    </source>
</evidence>
<feature type="domain" description="HMA" evidence="2">
    <location>
        <begin position="157"/>
        <end position="224"/>
    </location>
</feature>
<organism evidence="3 4">
    <name type="scientific">Carex littledalei</name>
    <dbReference type="NCBI Taxonomy" id="544730"/>
    <lineage>
        <taxon>Eukaryota</taxon>
        <taxon>Viridiplantae</taxon>
        <taxon>Streptophyta</taxon>
        <taxon>Embryophyta</taxon>
        <taxon>Tracheophyta</taxon>
        <taxon>Spermatophyta</taxon>
        <taxon>Magnoliopsida</taxon>
        <taxon>Liliopsida</taxon>
        <taxon>Poales</taxon>
        <taxon>Cyperaceae</taxon>
        <taxon>Cyperoideae</taxon>
        <taxon>Cariceae</taxon>
        <taxon>Carex</taxon>
        <taxon>Carex subgen. Euthyceras</taxon>
    </lineage>
</organism>
<proteinExistence type="predicted"/>
<dbReference type="Pfam" id="PF00403">
    <property type="entry name" value="HMA"/>
    <property type="match status" value="2"/>
</dbReference>
<feature type="region of interest" description="Disordered" evidence="1">
    <location>
        <begin position="117"/>
        <end position="156"/>
    </location>
</feature>
<protein>
    <submittedName>
        <fullName evidence="3">Heavy metal-associated isoprenylated plant protein 26-like protein</fullName>
    </submittedName>
</protein>
<evidence type="ECO:0000256" key="1">
    <source>
        <dbReference type="SAM" id="MobiDB-lite"/>
    </source>
</evidence>